<keyword evidence="3" id="KW-1185">Reference proteome</keyword>
<organism evidence="2 3">
    <name type="scientific">Clonostachys rhizophaga</name>
    <dbReference type="NCBI Taxonomy" id="160324"/>
    <lineage>
        <taxon>Eukaryota</taxon>
        <taxon>Fungi</taxon>
        <taxon>Dikarya</taxon>
        <taxon>Ascomycota</taxon>
        <taxon>Pezizomycotina</taxon>
        <taxon>Sordariomycetes</taxon>
        <taxon>Hypocreomycetidae</taxon>
        <taxon>Hypocreales</taxon>
        <taxon>Bionectriaceae</taxon>
        <taxon>Clonostachys</taxon>
    </lineage>
</organism>
<accession>A0A9N9VJ98</accession>
<evidence type="ECO:0000256" key="1">
    <source>
        <dbReference type="SAM" id="MobiDB-lite"/>
    </source>
</evidence>
<dbReference type="EMBL" id="CABFNQ020000694">
    <property type="protein sequence ID" value="CAH0024271.1"/>
    <property type="molecule type" value="Genomic_DNA"/>
</dbReference>
<dbReference type="AlphaFoldDB" id="A0A9N9VJ98"/>
<proteinExistence type="predicted"/>
<gene>
    <name evidence="2" type="ORF">CRHIZ90672A_00000689</name>
</gene>
<comment type="caution">
    <text evidence="2">The sequence shown here is derived from an EMBL/GenBank/DDBJ whole genome shotgun (WGS) entry which is preliminary data.</text>
</comment>
<evidence type="ECO:0000313" key="2">
    <source>
        <dbReference type="EMBL" id="CAH0024271.1"/>
    </source>
</evidence>
<reference evidence="2" key="1">
    <citation type="submission" date="2021-10" db="EMBL/GenBank/DDBJ databases">
        <authorList>
            <person name="Piombo E."/>
        </authorList>
    </citation>
    <scope>NUCLEOTIDE SEQUENCE</scope>
</reference>
<protein>
    <submittedName>
        <fullName evidence="2">Uncharacterized protein</fullName>
    </submittedName>
</protein>
<feature type="region of interest" description="Disordered" evidence="1">
    <location>
        <begin position="1"/>
        <end position="78"/>
    </location>
</feature>
<sequence length="78" mass="8453">MNLFGKLHPPAGSGFIPPPLGSEKKQKYEDEMRIYGRRMPGAAPRLEGESGGGGEGEMMALFPHDDSLTGTLRAELHE</sequence>
<dbReference type="Proteomes" id="UP000696573">
    <property type="component" value="Unassembled WGS sequence"/>
</dbReference>
<name>A0A9N9VJ98_9HYPO</name>
<feature type="compositionally biased region" description="Basic and acidic residues" evidence="1">
    <location>
        <begin position="22"/>
        <end position="34"/>
    </location>
</feature>
<evidence type="ECO:0000313" key="3">
    <source>
        <dbReference type="Proteomes" id="UP000696573"/>
    </source>
</evidence>